<proteinExistence type="predicted"/>
<dbReference type="HOGENOM" id="CLU_036316_0_2_1"/>
<dbReference type="GeneID" id="24094789"/>
<protein>
    <recommendedName>
        <fullName evidence="4">F-box domain-containing protein</fullName>
    </recommendedName>
</protein>
<evidence type="ECO:0000256" key="1">
    <source>
        <dbReference type="SAM" id="MobiDB-lite"/>
    </source>
</evidence>
<dbReference type="OrthoDB" id="2817417at2759"/>
<accession>J4G188</accession>
<dbReference type="InParanoid" id="J4G188"/>
<evidence type="ECO:0008006" key="4">
    <source>
        <dbReference type="Google" id="ProtNLM"/>
    </source>
</evidence>
<organism evidence="2 3">
    <name type="scientific">Fibroporia radiculosa</name>
    <dbReference type="NCBI Taxonomy" id="599839"/>
    <lineage>
        <taxon>Eukaryota</taxon>
        <taxon>Fungi</taxon>
        <taxon>Dikarya</taxon>
        <taxon>Basidiomycota</taxon>
        <taxon>Agaricomycotina</taxon>
        <taxon>Agaricomycetes</taxon>
        <taxon>Polyporales</taxon>
        <taxon>Fibroporiaceae</taxon>
        <taxon>Fibroporia</taxon>
    </lineage>
</organism>
<name>J4G188_9APHY</name>
<dbReference type="EMBL" id="HE796954">
    <property type="protein sequence ID" value="CCL99878.1"/>
    <property type="molecule type" value="Genomic_DNA"/>
</dbReference>
<dbReference type="RefSeq" id="XP_012179161.1">
    <property type="nucleotide sequence ID" value="XM_012323771.1"/>
</dbReference>
<keyword evidence="3" id="KW-1185">Reference proteome</keyword>
<feature type="region of interest" description="Disordered" evidence="1">
    <location>
        <begin position="1"/>
        <end position="28"/>
    </location>
</feature>
<sequence>MGRTISRRTVPNGGHGPQVPPATGMKQNNVSKQPIQLPVELWWKVIDFAVDNFSYDENGRAQLRELARVSRAWCTRCRLRAEERLDIIERNKTEVHQLIKRLDEHPERYSVIKRVHFVNHKINNFGSFAVRMAGKLVHVERLYCGNHGMWPWCEWDPGQLHAHGFLHVRVAFESVTTLHLFGISFPSAAVFGRLLSALPRLASLTCEYVLFKKRGIVRATGPCLLRTVDLNSSPGVIDFLVTTGAGTSLRYVTVCGPVEAWSSLVVTAAPSLSSLHISPTDYSPGKYDGTGLLPNLTLAQNLRILSIDLFPAFDPRQLVATLPRASLPSLDEIGITALQSDDSIKVDDSDNDSYTQIDRVLSGRRFPTLRKVTLHLRCRVAPGKAMDVTSEVSWRIHLSSKLPLLHASGRLL</sequence>
<gene>
    <name evidence="2" type="ORF">FIBRA_01903</name>
</gene>
<evidence type="ECO:0000313" key="2">
    <source>
        <dbReference type="EMBL" id="CCL99878.1"/>
    </source>
</evidence>
<evidence type="ECO:0000313" key="3">
    <source>
        <dbReference type="Proteomes" id="UP000006352"/>
    </source>
</evidence>
<reference evidence="2 3" key="1">
    <citation type="journal article" date="2012" name="Appl. Environ. Microbiol.">
        <title>Short-read sequencing for genomic analysis of the brown rot fungus Fibroporia radiculosa.</title>
        <authorList>
            <person name="Tang J.D."/>
            <person name="Perkins A.D."/>
            <person name="Sonstegard T.S."/>
            <person name="Schroeder S.G."/>
            <person name="Burgess S.C."/>
            <person name="Diehl S.V."/>
        </authorList>
    </citation>
    <scope>NUCLEOTIDE SEQUENCE [LARGE SCALE GENOMIC DNA]</scope>
    <source>
        <strain evidence="2 3">TFFH 294</strain>
    </source>
</reference>
<dbReference type="AlphaFoldDB" id="J4G188"/>
<dbReference type="Proteomes" id="UP000006352">
    <property type="component" value="Unassembled WGS sequence"/>
</dbReference>